<feature type="region of interest" description="Disordered" evidence="1">
    <location>
        <begin position="1"/>
        <end position="162"/>
    </location>
</feature>
<evidence type="ECO:0000313" key="3">
    <source>
        <dbReference type="Proteomes" id="UP001302059"/>
    </source>
</evidence>
<proteinExistence type="predicted"/>
<accession>A0ABT7JL74</accession>
<gene>
    <name evidence="2" type="ORF">QOL99_16815</name>
</gene>
<keyword evidence="3" id="KW-1185">Reference proteome</keyword>
<sequence>MPALAKVTSSSSSRAPKGGASRPTVSTPSSCPGGERSGANSAWMDGTPGARTTHSGMASRRRCSSGASESAARHEAPCPRSSVSPRSPAWVPDSAVTRSTPSSGKWRRKAADRVPSSVTLWRVRVASTSSSEAAVSSERLRSSMTPSAAGPDGPDSAPGEHRALCGVGQRLQRRLAGD</sequence>
<evidence type="ECO:0000256" key="1">
    <source>
        <dbReference type="SAM" id="MobiDB-lite"/>
    </source>
</evidence>
<dbReference type="EMBL" id="JASNGB010000300">
    <property type="protein sequence ID" value="MDL2345796.1"/>
    <property type="molecule type" value="Genomic_DNA"/>
</dbReference>
<comment type="caution">
    <text evidence="2">The sequence shown here is derived from an EMBL/GenBank/DDBJ whole genome shotgun (WGS) entry which is preliminary data.</text>
</comment>
<reference evidence="2 3" key="1">
    <citation type="submission" date="2023-05" db="EMBL/GenBank/DDBJ databases">
        <authorList>
            <person name="Gao F."/>
        </authorList>
    </citation>
    <scope>NUCLEOTIDE SEQUENCE [LARGE SCALE GENOMIC DNA]</scope>
    <source>
        <strain evidence="2 3">MIMF12</strain>
    </source>
</reference>
<organism evidence="2 3">
    <name type="scientific">Deinococcus rhizophilus</name>
    <dbReference type="NCBI Taxonomy" id="3049544"/>
    <lineage>
        <taxon>Bacteria</taxon>
        <taxon>Thermotogati</taxon>
        <taxon>Deinococcota</taxon>
        <taxon>Deinococci</taxon>
        <taxon>Deinococcales</taxon>
        <taxon>Deinococcaceae</taxon>
        <taxon>Deinococcus</taxon>
    </lineage>
</organism>
<feature type="compositionally biased region" description="Low complexity" evidence="1">
    <location>
        <begin position="122"/>
        <end position="137"/>
    </location>
</feature>
<evidence type="ECO:0000313" key="2">
    <source>
        <dbReference type="EMBL" id="MDL2345796.1"/>
    </source>
</evidence>
<name>A0ABT7JL74_9DEIO</name>
<protein>
    <submittedName>
        <fullName evidence="2">Uncharacterized protein</fullName>
    </submittedName>
</protein>
<feature type="non-terminal residue" evidence="2">
    <location>
        <position position="178"/>
    </location>
</feature>
<feature type="compositionally biased region" description="Low complexity" evidence="1">
    <location>
        <begin position="78"/>
        <end position="92"/>
    </location>
</feature>
<dbReference type="Proteomes" id="UP001302059">
    <property type="component" value="Unassembled WGS sequence"/>
</dbReference>